<feature type="transmembrane region" description="Helical" evidence="1">
    <location>
        <begin position="12"/>
        <end position="34"/>
    </location>
</feature>
<keyword evidence="1" id="KW-1133">Transmembrane helix</keyword>
<dbReference type="EMBL" id="JACIDY010000002">
    <property type="protein sequence ID" value="MBB3939297.1"/>
    <property type="molecule type" value="Genomic_DNA"/>
</dbReference>
<name>A0A7W6C6J2_9SPHN</name>
<accession>A0A7W6C6J2</accession>
<keyword evidence="1" id="KW-0812">Transmembrane</keyword>
<evidence type="ECO:0000313" key="2">
    <source>
        <dbReference type="EMBL" id="MBB3939297.1"/>
    </source>
</evidence>
<dbReference type="Proteomes" id="UP000561459">
    <property type="component" value="Unassembled WGS sequence"/>
</dbReference>
<keyword evidence="1" id="KW-0472">Membrane</keyword>
<dbReference type="AlphaFoldDB" id="A0A7W6C6J2"/>
<keyword evidence="3" id="KW-1185">Reference proteome</keyword>
<protein>
    <submittedName>
        <fullName evidence="2">Uncharacterized protein</fullName>
    </submittedName>
</protein>
<gene>
    <name evidence="2" type="ORF">GGR39_000937</name>
</gene>
<comment type="caution">
    <text evidence="2">The sequence shown here is derived from an EMBL/GenBank/DDBJ whole genome shotgun (WGS) entry which is preliminary data.</text>
</comment>
<sequence length="35" mass="3724">MERVDHRINACPFGLLVKASATALVIFLVALALLG</sequence>
<evidence type="ECO:0000256" key="1">
    <source>
        <dbReference type="SAM" id="Phobius"/>
    </source>
</evidence>
<reference evidence="2 3" key="1">
    <citation type="submission" date="2020-08" db="EMBL/GenBank/DDBJ databases">
        <title>Genomic Encyclopedia of Type Strains, Phase IV (KMG-IV): sequencing the most valuable type-strain genomes for metagenomic binning, comparative biology and taxonomic classification.</title>
        <authorList>
            <person name="Goeker M."/>
        </authorList>
    </citation>
    <scope>NUCLEOTIDE SEQUENCE [LARGE SCALE GENOMIC DNA]</scope>
    <source>
        <strain evidence="2 3">DSM 27568</strain>
    </source>
</reference>
<evidence type="ECO:0000313" key="3">
    <source>
        <dbReference type="Proteomes" id="UP000561459"/>
    </source>
</evidence>
<proteinExistence type="predicted"/>
<organism evidence="2 3">
    <name type="scientific">Novosphingobium fluoreni</name>
    <dbReference type="NCBI Taxonomy" id="1391222"/>
    <lineage>
        <taxon>Bacteria</taxon>
        <taxon>Pseudomonadati</taxon>
        <taxon>Pseudomonadota</taxon>
        <taxon>Alphaproteobacteria</taxon>
        <taxon>Sphingomonadales</taxon>
        <taxon>Sphingomonadaceae</taxon>
        <taxon>Novosphingobium</taxon>
    </lineage>
</organism>